<dbReference type="AlphaFoldDB" id="A0A0D1WL98"/>
<dbReference type="EMBL" id="KN847524">
    <property type="protein sequence ID" value="KIV89770.1"/>
    <property type="molecule type" value="Genomic_DNA"/>
</dbReference>
<dbReference type="GeneID" id="27324993"/>
<dbReference type="RefSeq" id="XP_016221344.1">
    <property type="nucleotide sequence ID" value="XM_016372012.1"/>
</dbReference>
<dbReference type="VEuPathDB" id="FungiDB:PV10_07148"/>
<dbReference type="Proteomes" id="UP000054302">
    <property type="component" value="Unassembled WGS sequence"/>
</dbReference>
<organism evidence="1 2">
    <name type="scientific">Exophiala mesophila</name>
    <name type="common">Black yeast-like fungus</name>
    <dbReference type="NCBI Taxonomy" id="212818"/>
    <lineage>
        <taxon>Eukaryota</taxon>
        <taxon>Fungi</taxon>
        <taxon>Dikarya</taxon>
        <taxon>Ascomycota</taxon>
        <taxon>Pezizomycotina</taxon>
        <taxon>Eurotiomycetes</taxon>
        <taxon>Chaetothyriomycetidae</taxon>
        <taxon>Chaetothyriales</taxon>
        <taxon>Herpotrichiellaceae</taxon>
        <taxon>Exophiala</taxon>
    </lineage>
</organism>
<dbReference type="STRING" id="212818.A0A0D1WL98"/>
<dbReference type="OrthoDB" id="4149146at2759"/>
<name>A0A0D1WL98_EXOME</name>
<reference evidence="1 2" key="1">
    <citation type="submission" date="2015-01" db="EMBL/GenBank/DDBJ databases">
        <title>The Genome Sequence of Exophiala mesophila CBS40295.</title>
        <authorList>
            <consortium name="The Broad Institute Genomics Platform"/>
            <person name="Cuomo C."/>
            <person name="de Hoog S."/>
            <person name="Gorbushina A."/>
            <person name="Stielow B."/>
            <person name="Teixiera M."/>
            <person name="Abouelleil A."/>
            <person name="Chapman S.B."/>
            <person name="Priest M."/>
            <person name="Young S.K."/>
            <person name="Wortman J."/>
            <person name="Nusbaum C."/>
            <person name="Birren B."/>
        </authorList>
    </citation>
    <scope>NUCLEOTIDE SEQUENCE [LARGE SCALE GENOMIC DNA]</scope>
    <source>
        <strain evidence="1 2">CBS 40295</strain>
    </source>
</reference>
<gene>
    <name evidence="1" type="ORF">PV10_07148</name>
</gene>
<evidence type="ECO:0000313" key="2">
    <source>
        <dbReference type="Proteomes" id="UP000054302"/>
    </source>
</evidence>
<dbReference type="HOGENOM" id="CLU_2606038_0_0_1"/>
<sequence length="79" mass="9048">MTVRENYSKLTSQSPRMKAKLVNATSTTLSALNIPGYHDDAVKDYVRYLQGQVRNERHQAEFEKAGDIVLEDFMDLDQV</sequence>
<accession>A0A0D1WL98</accession>
<proteinExistence type="predicted"/>
<keyword evidence="2" id="KW-1185">Reference proteome</keyword>
<protein>
    <submittedName>
        <fullName evidence="1">Uncharacterized protein</fullName>
    </submittedName>
</protein>
<evidence type="ECO:0000313" key="1">
    <source>
        <dbReference type="EMBL" id="KIV89770.1"/>
    </source>
</evidence>